<dbReference type="Proteomes" id="UP000094472">
    <property type="component" value="Unassembled WGS sequence"/>
</dbReference>
<feature type="compositionally biased region" description="Basic and acidic residues" evidence="4">
    <location>
        <begin position="42"/>
        <end position="53"/>
    </location>
</feature>
<dbReference type="Gene3D" id="2.40.160.10">
    <property type="entry name" value="Porin"/>
    <property type="match status" value="1"/>
</dbReference>
<gene>
    <name evidence="5" type="ORF">AUC69_09040</name>
</gene>
<organism evidence="5 6">
    <name type="scientific">Methyloceanibacter superfactus</name>
    <dbReference type="NCBI Taxonomy" id="1774969"/>
    <lineage>
        <taxon>Bacteria</taxon>
        <taxon>Pseudomonadati</taxon>
        <taxon>Pseudomonadota</taxon>
        <taxon>Alphaproteobacteria</taxon>
        <taxon>Hyphomicrobiales</taxon>
        <taxon>Hyphomicrobiaceae</taxon>
        <taxon>Methyloceanibacter</taxon>
    </lineage>
</organism>
<proteinExistence type="inferred from homology"/>
<accession>A0A1E3W1T5</accession>
<evidence type="ECO:0000256" key="1">
    <source>
        <dbReference type="ARBA" id="ARBA00009075"/>
    </source>
</evidence>
<keyword evidence="6" id="KW-1185">Reference proteome</keyword>
<dbReference type="PANTHER" id="PTHR34596:SF2">
    <property type="entry name" value="CHITOPORIN"/>
    <property type="match status" value="1"/>
</dbReference>
<dbReference type="PANTHER" id="PTHR34596">
    <property type="entry name" value="CHITOPORIN"/>
    <property type="match status" value="1"/>
</dbReference>
<dbReference type="AlphaFoldDB" id="A0A1E3W1T5"/>
<evidence type="ECO:0000256" key="4">
    <source>
        <dbReference type="SAM" id="MobiDB-lite"/>
    </source>
</evidence>
<evidence type="ECO:0000313" key="6">
    <source>
        <dbReference type="Proteomes" id="UP000094472"/>
    </source>
</evidence>
<evidence type="ECO:0000256" key="2">
    <source>
        <dbReference type="ARBA" id="ARBA00022448"/>
    </source>
</evidence>
<dbReference type="RefSeq" id="WP_069441285.1">
    <property type="nucleotide sequence ID" value="NZ_LPWF01000016.1"/>
</dbReference>
<evidence type="ECO:0008006" key="7">
    <source>
        <dbReference type="Google" id="ProtNLM"/>
    </source>
</evidence>
<reference evidence="5 6" key="1">
    <citation type="journal article" date="2016" name="Environ. Microbiol.">
        <title>New Methyloceanibacter diversity from North Sea sediments includes methanotroph containing solely the soluble methane monooxygenase.</title>
        <authorList>
            <person name="Vekeman B."/>
            <person name="Kerckhof F.M."/>
            <person name="Cremers G."/>
            <person name="de Vos P."/>
            <person name="Vandamme P."/>
            <person name="Boon N."/>
            <person name="Op den Camp H.J."/>
            <person name="Heylen K."/>
        </authorList>
    </citation>
    <scope>NUCLEOTIDE SEQUENCE [LARGE SCALE GENOMIC DNA]</scope>
    <source>
        <strain evidence="5 6">R-67175</strain>
    </source>
</reference>
<dbReference type="EMBL" id="LPWF01000016">
    <property type="protein sequence ID" value="ODR99740.1"/>
    <property type="molecule type" value="Genomic_DNA"/>
</dbReference>
<protein>
    <recommendedName>
        <fullName evidence="7">Porin</fullName>
    </recommendedName>
</protein>
<comment type="similarity">
    <text evidence="1">Belongs to the outer membrane porin (Opr) (TC 1.B.25) family.</text>
</comment>
<dbReference type="OrthoDB" id="784582at2"/>
<dbReference type="InterPro" id="IPR023614">
    <property type="entry name" value="Porin_dom_sf"/>
</dbReference>
<evidence type="ECO:0000313" key="5">
    <source>
        <dbReference type="EMBL" id="ODR99740.1"/>
    </source>
</evidence>
<dbReference type="InterPro" id="IPR005318">
    <property type="entry name" value="OM_porin_bac"/>
</dbReference>
<evidence type="ECO:0000256" key="3">
    <source>
        <dbReference type="ARBA" id="ARBA00022729"/>
    </source>
</evidence>
<name>A0A1E3W1T5_9HYPH</name>
<feature type="region of interest" description="Disordered" evidence="4">
    <location>
        <begin position="16"/>
        <end position="53"/>
    </location>
</feature>
<keyword evidence="3" id="KW-0732">Signal</keyword>
<dbReference type="GO" id="GO:0016020">
    <property type="term" value="C:membrane"/>
    <property type="evidence" value="ECO:0007669"/>
    <property type="project" value="InterPro"/>
</dbReference>
<sequence>MAASAGLSSRAFAQGATDYPIPSSAKEAFSPIGEGFTTPLGPRDDLRGPKPYADSREARFDAVRGEHMPNAPAFFRDTQLKANSRTYWFDEHNFGYDEPKALTTGGSLAYESGYIADFFQLRSVLYTSQPLYGNAFAGDSVNLTTDGDQITTLGQINGLVKFGGQELAVGRQLVRTPYINPYDVRMIPLTFEGIVLVPEHKENQTLDYIASYLTQYKPRNTATFQSFSNGLGVAQDEGVLVNGIGYHGARWNAGVANYWIKDTLNTAYAELDYMLPFGGGGDGPSFRVGVNTLDQRTVGADLIAGGPYQTYQASARLIASYAGFVFTGAVSDVGDEASIQKPFGFSTSYTAMIVTNFDQASVRAYLLSLSYDLEQIGLEGVKLHAAWGKGSGAPDLATNGGFADQEELDLRFVYEPHRGRLEGLRVELEYIDWQVFDAGLPSDDLTQFRAIVNYSVPLL</sequence>
<keyword evidence="2" id="KW-0813">Transport</keyword>
<comment type="caution">
    <text evidence="5">The sequence shown here is derived from an EMBL/GenBank/DDBJ whole genome shotgun (WGS) entry which is preliminary data.</text>
</comment>
<dbReference type="Pfam" id="PF03573">
    <property type="entry name" value="OprD"/>
    <property type="match status" value="1"/>
</dbReference>
<dbReference type="GO" id="GO:0015288">
    <property type="term" value="F:porin activity"/>
    <property type="evidence" value="ECO:0007669"/>
    <property type="project" value="TreeGrafter"/>
</dbReference>
<dbReference type="STRING" id="1774969.AUC69_09040"/>